<protein>
    <submittedName>
        <fullName evidence="1">Uncharacterized protein</fullName>
    </submittedName>
</protein>
<organism evidence="1 2">
    <name type="scientific">Zizania palustris</name>
    <name type="common">Northern wild rice</name>
    <dbReference type="NCBI Taxonomy" id="103762"/>
    <lineage>
        <taxon>Eukaryota</taxon>
        <taxon>Viridiplantae</taxon>
        <taxon>Streptophyta</taxon>
        <taxon>Embryophyta</taxon>
        <taxon>Tracheophyta</taxon>
        <taxon>Spermatophyta</taxon>
        <taxon>Magnoliopsida</taxon>
        <taxon>Liliopsida</taxon>
        <taxon>Poales</taxon>
        <taxon>Poaceae</taxon>
        <taxon>BOP clade</taxon>
        <taxon>Oryzoideae</taxon>
        <taxon>Oryzeae</taxon>
        <taxon>Zizaniinae</taxon>
        <taxon>Zizania</taxon>
    </lineage>
</organism>
<proteinExistence type="predicted"/>
<gene>
    <name evidence="1" type="ORF">GUJ93_ZPchr0006g41597</name>
</gene>
<reference evidence="1" key="2">
    <citation type="submission" date="2021-02" db="EMBL/GenBank/DDBJ databases">
        <authorList>
            <person name="Kimball J.A."/>
            <person name="Haas M.W."/>
            <person name="Macchietto M."/>
            <person name="Kono T."/>
            <person name="Duquette J."/>
            <person name="Shao M."/>
        </authorList>
    </citation>
    <scope>NUCLEOTIDE SEQUENCE</scope>
    <source>
        <tissue evidence="1">Fresh leaf tissue</tissue>
    </source>
</reference>
<evidence type="ECO:0000313" key="2">
    <source>
        <dbReference type="Proteomes" id="UP000729402"/>
    </source>
</evidence>
<dbReference type="AlphaFoldDB" id="A0A8J5VJV9"/>
<reference evidence="1" key="1">
    <citation type="journal article" date="2021" name="bioRxiv">
        <title>Whole Genome Assembly and Annotation of Northern Wild Rice, Zizania palustris L., Supports a Whole Genome Duplication in the Zizania Genus.</title>
        <authorList>
            <person name="Haas M."/>
            <person name="Kono T."/>
            <person name="Macchietto M."/>
            <person name="Millas R."/>
            <person name="McGilp L."/>
            <person name="Shao M."/>
            <person name="Duquette J."/>
            <person name="Hirsch C.N."/>
            <person name="Kimball J."/>
        </authorList>
    </citation>
    <scope>NUCLEOTIDE SEQUENCE</scope>
    <source>
        <tissue evidence="1">Fresh leaf tissue</tissue>
    </source>
</reference>
<dbReference type="EMBL" id="JAAALK010000283">
    <property type="protein sequence ID" value="KAG8073997.1"/>
    <property type="molecule type" value="Genomic_DNA"/>
</dbReference>
<dbReference type="Proteomes" id="UP000729402">
    <property type="component" value="Unassembled WGS sequence"/>
</dbReference>
<sequence>MEDAPHCCLPPPCFGRHGAAQRVLVSTRSSAGAGGALGEEKEGLGKIFILDIDILSECPVRSKFGAIFLQSLDILQYKRS</sequence>
<evidence type="ECO:0000313" key="1">
    <source>
        <dbReference type="EMBL" id="KAG8073997.1"/>
    </source>
</evidence>
<comment type="caution">
    <text evidence="1">The sequence shown here is derived from an EMBL/GenBank/DDBJ whole genome shotgun (WGS) entry which is preliminary data.</text>
</comment>
<accession>A0A8J5VJV9</accession>
<name>A0A8J5VJV9_ZIZPA</name>
<keyword evidence="2" id="KW-1185">Reference proteome</keyword>